<keyword evidence="1" id="KW-0663">Pyridoxal phosphate</keyword>
<evidence type="ECO:0000313" key="4">
    <source>
        <dbReference type="Proteomes" id="UP000509301"/>
    </source>
</evidence>
<dbReference type="Gene3D" id="3.90.1150.10">
    <property type="entry name" value="Aspartate Aminotransferase, domain 1"/>
    <property type="match status" value="1"/>
</dbReference>
<dbReference type="InterPro" id="IPR000192">
    <property type="entry name" value="Aminotrans_V_dom"/>
</dbReference>
<organism evidence="3 4">
    <name type="scientific">Metallosphaera tengchongensis</name>
    <dbReference type="NCBI Taxonomy" id="1532350"/>
    <lineage>
        <taxon>Archaea</taxon>
        <taxon>Thermoproteota</taxon>
        <taxon>Thermoprotei</taxon>
        <taxon>Sulfolobales</taxon>
        <taxon>Sulfolobaceae</taxon>
        <taxon>Metallosphaera</taxon>
    </lineage>
</organism>
<dbReference type="KEGG" id="mten:GWK48_08465"/>
<dbReference type="Gene3D" id="3.40.640.10">
    <property type="entry name" value="Type I PLP-dependent aspartate aminotransferase-like (Major domain)"/>
    <property type="match status" value="1"/>
</dbReference>
<name>A0A6N0NZ28_9CREN</name>
<evidence type="ECO:0000256" key="1">
    <source>
        <dbReference type="ARBA" id="ARBA00022898"/>
    </source>
</evidence>
<gene>
    <name evidence="3" type="ORF">GWK48_08465</name>
</gene>
<dbReference type="Proteomes" id="UP000509301">
    <property type="component" value="Chromosome"/>
</dbReference>
<dbReference type="GO" id="GO:0008483">
    <property type="term" value="F:transaminase activity"/>
    <property type="evidence" value="ECO:0007669"/>
    <property type="project" value="UniProtKB-KW"/>
</dbReference>
<dbReference type="InterPro" id="IPR015421">
    <property type="entry name" value="PyrdxlP-dep_Trfase_major"/>
</dbReference>
<dbReference type="GeneID" id="55641972"/>
<keyword evidence="3" id="KW-0808">Transferase</keyword>
<dbReference type="PANTHER" id="PTHR43586:SF8">
    <property type="entry name" value="CYSTEINE DESULFURASE 1, CHLOROPLASTIC"/>
    <property type="match status" value="1"/>
</dbReference>
<keyword evidence="3" id="KW-0032">Aminotransferase</keyword>
<evidence type="ECO:0000259" key="2">
    <source>
        <dbReference type="Pfam" id="PF00266"/>
    </source>
</evidence>
<proteinExistence type="predicted"/>
<evidence type="ECO:0000313" key="3">
    <source>
        <dbReference type="EMBL" id="QKR00401.1"/>
    </source>
</evidence>
<feature type="domain" description="Aminotransferase class V" evidence="2">
    <location>
        <begin position="19"/>
        <end position="361"/>
    </location>
</feature>
<dbReference type="Pfam" id="PF00266">
    <property type="entry name" value="Aminotran_5"/>
    <property type="match status" value="1"/>
</dbReference>
<dbReference type="PANTHER" id="PTHR43586">
    <property type="entry name" value="CYSTEINE DESULFURASE"/>
    <property type="match status" value="1"/>
</dbReference>
<reference evidence="3 4" key="1">
    <citation type="submission" date="2020-02" db="EMBL/GenBank/DDBJ databases">
        <title>Comparative genome analysis reveals the metabolism and evolution of the thermophilic archaeal genus Metallosphaera.</title>
        <authorList>
            <person name="Jiang C."/>
        </authorList>
    </citation>
    <scope>NUCLEOTIDE SEQUENCE [LARGE SCALE GENOMIC DNA]</scope>
    <source>
        <strain evidence="3 4">Ric-A</strain>
    </source>
</reference>
<protein>
    <submittedName>
        <fullName evidence="3">Aminotransferase class V-fold PLP-dependent enzyme</fullName>
    </submittedName>
</protein>
<keyword evidence="4" id="KW-1185">Reference proteome</keyword>
<dbReference type="SUPFAM" id="SSF53383">
    <property type="entry name" value="PLP-dependent transferases"/>
    <property type="match status" value="1"/>
</dbReference>
<dbReference type="InterPro" id="IPR015424">
    <property type="entry name" value="PyrdxlP-dep_Trfase"/>
</dbReference>
<dbReference type="InterPro" id="IPR015422">
    <property type="entry name" value="PyrdxlP-dep_Trfase_small"/>
</dbReference>
<accession>A0A6N0NZ28</accession>
<dbReference type="EMBL" id="CP049074">
    <property type="protein sequence ID" value="QKR00401.1"/>
    <property type="molecule type" value="Genomic_DNA"/>
</dbReference>
<dbReference type="OrthoDB" id="5817at2157"/>
<sequence length="372" mass="41598">MSIDLDEFRKEIPAINNYIYLNHAAISPTPVFALLEALGYLYGVSSRGSVHVNRVEENDFLEMRQRVASFIGAEASEVSFIPNTSFGINMIIHGLNLGKGDVVLTNNLEFPATVYPLYKLRERGVEVKLLRVEPGSIDETMSENIDERVRLVVVSHVSFNTGARIDIKKIKERAKKVGALLLVDAIQSAGALKLDVKETEVDFLLAGGYKWLMSPQGSGFMYVRKGLLKDPPFYGWKTSSTFMKFDSESFELETGPRRFEIGTIDVSANLAMSKIAEKLTPERERIERRVLDLSAHTVDEAEDMNFEVVTPKHRRAGITVVRTENPKGVAEKLLQKKIVVSPRGNGIRISTHFYNTEDEVSEALKAIKSCLS</sequence>
<dbReference type="AlphaFoldDB" id="A0A6N0NZ28"/>
<dbReference type="RefSeq" id="WP_174631356.1">
    <property type="nucleotide sequence ID" value="NZ_CP049074.1"/>
</dbReference>